<feature type="binding site" evidence="11">
    <location>
        <begin position="81"/>
        <end position="83"/>
    </location>
    <ligand>
        <name>L-histidine</name>
        <dbReference type="ChEBI" id="CHEBI:57595"/>
    </ligand>
</feature>
<sequence length="395" mass="43954">MAKKLMFEKPLGMRDTLPFFYNKKENVRTRLTNAIESFGYQFMDTPLLEYHETVGKVSATLDQQLFKLLDQQGHTLVLRPDMTAPIARVAASQLKEDAFPLRLAYDGSVFRAQQSEAGKPAQFEQVGTELIGDHSSYGDAEVIALLIESLKQTGLEEFVITVGHIGFVRSLFEEVLPQNNEAVETLLEYLYRKNYVGYKSYVASLSISEEAKNSLTALLRLRGSDAVFEEARALAKCQAGLKAMNELKQLHRTLEQYGVASYVQFDLNLISHMDYYTGILFEGYAPNVGALLCNGGRYDALLPSFELNASATGFAVHVERLVEALNGSTEIRKSAVCVIVDDQTFSEGVDKANLLRSENKRVVIQHADQVANLTAFLKKYEEVIDMTGKGATGDE</sequence>
<protein>
    <recommendedName>
        <fullName evidence="5 10">ATP phosphoribosyltransferase regulatory subunit</fullName>
    </recommendedName>
</protein>
<evidence type="ECO:0000313" key="14">
    <source>
        <dbReference type="Proteomes" id="UP000199225"/>
    </source>
</evidence>
<keyword evidence="7 10" id="KW-0028">Amino-acid biosynthesis</keyword>
<keyword evidence="14" id="KW-1185">Reference proteome</keyword>
<comment type="function">
    <text evidence="9 10">Required for the first step of histidine biosynthesis. May allow the feedback regulation of ATP phosphoribosyltransferase activity by histidine.</text>
</comment>
<keyword evidence="6 10" id="KW-0963">Cytoplasm</keyword>
<evidence type="ECO:0000256" key="3">
    <source>
        <dbReference type="ARBA" id="ARBA00005539"/>
    </source>
</evidence>
<comment type="pathway">
    <text evidence="2 10">Amino-acid biosynthesis; L-histidine biosynthesis; L-histidine from 5-phospho-alpha-D-ribose 1-diphosphate: step 1/9.</text>
</comment>
<evidence type="ECO:0000256" key="9">
    <source>
        <dbReference type="ARBA" id="ARBA00025246"/>
    </source>
</evidence>
<dbReference type="STRING" id="86666.SAMN04490247_2510"/>
<dbReference type="AlphaFoldDB" id="A0A1G8V551"/>
<dbReference type="HAMAP" id="MF_00125">
    <property type="entry name" value="HisZ"/>
    <property type="match status" value="1"/>
</dbReference>
<dbReference type="Proteomes" id="UP000199225">
    <property type="component" value="Unassembled WGS sequence"/>
</dbReference>
<dbReference type="PANTHER" id="PTHR43707:SF1">
    <property type="entry name" value="HISTIDINE--TRNA LIGASE, MITOCHONDRIAL-RELATED"/>
    <property type="match status" value="1"/>
</dbReference>
<evidence type="ECO:0000256" key="4">
    <source>
        <dbReference type="ARBA" id="ARBA00011496"/>
    </source>
</evidence>
<dbReference type="NCBIfam" id="TIGR00443">
    <property type="entry name" value="hisZ_biosyn_reg"/>
    <property type="match status" value="1"/>
</dbReference>
<keyword evidence="13" id="KW-0328">Glycosyltransferase</keyword>
<dbReference type="InterPro" id="IPR041715">
    <property type="entry name" value="HisRS-like_core"/>
</dbReference>
<organism evidence="13 14">
    <name type="scientific">Salimicrobium halophilum</name>
    <dbReference type="NCBI Taxonomy" id="86666"/>
    <lineage>
        <taxon>Bacteria</taxon>
        <taxon>Bacillati</taxon>
        <taxon>Bacillota</taxon>
        <taxon>Bacilli</taxon>
        <taxon>Bacillales</taxon>
        <taxon>Bacillaceae</taxon>
        <taxon>Salimicrobium</taxon>
    </lineage>
</organism>
<name>A0A1G8V551_9BACI</name>
<dbReference type="GO" id="GO:0005737">
    <property type="term" value="C:cytoplasm"/>
    <property type="evidence" value="ECO:0007669"/>
    <property type="project" value="UniProtKB-SubCell"/>
</dbReference>
<evidence type="ECO:0000256" key="1">
    <source>
        <dbReference type="ARBA" id="ARBA00004496"/>
    </source>
</evidence>
<dbReference type="InterPro" id="IPR053846">
    <property type="entry name" value="HisZ-C"/>
</dbReference>
<dbReference type="GO" id="GO:0016757">
    <property type="term" value="F:glycosyltransferase activity"/>
    <property type="evidence" value="ECO:0007669"/>
    <property type="project" value="UniProtKB-KW"/>
</dbReference>
<evidence type="ECO:0000256" key="10">
    <source>
        <dbReference type="HAMAP-Rule" id="MF_00125"/>
    </source>
</evidence>
<evidence type="ECO:0000256" key="6">
    <source>
        <dbReference type="ARBA" id="ARBA00022490"/>
    </source>
</evidence>
<dbReference type="Gene3D" id="3.40.50.12590">
    <property type="match status" value="1"/>
</dbReference>
<keyword evidence="13" id="KW-0808">Transferase</keyword>
<feature type="domain" description="Aminoacyl-transfer RNA synthetases class-II family profile" evidence="12">
    <location>
        <begin position="25"/>
        <end position="325"/>
    </location>
</feature>
<dbReference type="OrthoDB" id="9800814at2"/>
<dbReference type="GO" id="GO:0006427">
    <property type="term" value="P:histidyl-tRNA aminoacylation"/>
    <property type="evidence" value="ECO:0007669"/>
    <property type="project" value="InterPro"/>
</dbReference>
<dbReference type="InterPro" id="IPR004516">
    <property type="entry name" value="HisRS/HisZ"/>
</dbReference>
<dbReference type="InterPro" id="IPR004517">
    <property type="entry name" value="HisZ"/>
</dbReference>
<dbReference type="Pfam" id="PF21996">
    <property type="entry name" value="HisZ-like"/>
    <property type="match status" value="1"/>
</dbReference>
<dbReference type="Gene3D" id="3.30.930.10">
    <property type="entry name" value="Bira Bifunctional Protein, Domain 2"/>
    <property type="match status" value="1"/>
</dbReference>
<evidence type="ECO:0000256" key="7">
    <source>
        <dbReference type="ARBA" id="ARBA00022605"/>
    </source>
</evidence>
<dbReference type="GO" id="GO:0140096">
    <property type="term" value="F:catalytic activity, acting on a protein"/>
    <property type="evidence" value="ECO:0007669"/>
    <property type="project" value="UniProtKB-ARBA"/>
</dbReference>
<dbReference type="GO" id="GO:0000105">
    <property type="term" value="P:L-histidine biosynthetic process"/>
    <property type="evidence" value="ECO:0007669"/>
    <property type="project" value="UniProtKB-UniRule"/>
</dbReference>
<evidence type="ECO:0000313" key="13">
    <source>
        <dbReference type="EMBL" id="SDJ61212.1"/>
    </source>
</evidence>
<evidence type="ECO:0000256" key="5">
    <source>
        <dbReference type="ARBA" id="ARBA00020397"/>
    </source>
</evidence>
<reference evidence="14" key="1">
    <citation type="submission" date="2016-10" db="EMBL/GenBank/DDBJ databases">
        <authorList>
            <person name="Varghese N."/>
            <person name="Submissions S."/>
        </authorList>
    </citation>
    <scope>NUCLEOTIDE SEQUENCE [LARGE SCALE GENOMIC DNA]</scope>
    <source>
        <strain evidence="14">DSM 4771</strain>
    </source>
</reference>
<feature type="binding site" evidence="11">
    <location>
        <begin position="275"/>
        <end position="276"/>
    </location>
    <ligand>
        <name>L-histidine</name>
        <dbReference type="ChEBI" id="CHEBI:57595"/>
    </ligand>
</feature>
<dbReference type="EMBL" id="FNEV01000008">
    <property type="protein sequence ID" value="SDJ61212.1"/>
    <property type="molecule type" value="Genomic_DNA"/>
</dbReference>
<dbReference type="Pfam" id="PF13393">
    <property type="entry name" value="tRNA-synt_His"/>
    <property type="match status" value="1"/>
</dbReference>
<dbReference type="PANTHER" id="PTHR43707">
    <property type="entry name" value="HISTIDYL-TRNA SYNTHETASE"/>
    <property type="match status" value="1"/>
</dbReference>
<comment type="miscellaneous">
    <text evidence="10">This function is generally fulfilled by the C-terminal part of HisG, which is missing in some bacteria such as this one.</text>
</comment>
<dbReference type="UniPathway" id="UPA00031">
    <property type="reaction ID" value="UER00006"/>
</dbReference>
<comment type="similarity">
    <text evidence="3 10">Belongs to the class-II aminoacyl-tRNA synthetase family. HisZ subfamily.</text>
</comment>
<evidence type="ECO:0000256" key="2">
    <source>
        <dbReference type="ARBA" id="ARBA00004667"/>
    </source>
</evidence>
<dbReference type="InterPro" id="IPR045864">
    <property type="entry name" value="aa-tRNA-synth_II/BPL/LPL"/>
</dbReference>
<evidence type="ECO:0000256" key="11">
    <source>
        <dbReference type="PIRSR" id="PIRSR001549-1"/>
    </source>
</evidence>
<accession>A0A1G8V551</accession>
<dbReference type="PROSITE" id="PS50862">
    <property type="entry name" value="AA_TRNA_LIGASE_II"/>
    <property type="match status" value="1"/>
</dbReference>
<comment type="subunit">
    <text evidence="4 10">Heteromultimer composed of HisG and HisZ subunits.</text>
</comment>
<keyword evidence="8 10" id="KW-0368">Histidine biosynthesis</keyword>
<dbReference type="InterPro" id="IPR006195">
    <property type="entry name" value="aa-tRNA-synth_II"/>
</dbReference>
<dbReference type="RefSeq" id="WP_093194216.1">
    <property type="nucleotide sequence ID" value="NZ_FNEV01000008.1"/>
</dbReference>
<feature type="binding site" evidence="11">
    <location>
        <position position="129"/>
    </location>
    <ligand>
        <name>L-histidine</name>
        <dbReference type="ChEBI" id="CHEBI:57595"/>
    </ligand>
</feature>
<comment type="subcellular location">
    <subcellularLocation>
        <location evidence="1 10">Cytoplasm</location>
    </subcellularLocation>
</comment>
<dbReference type="SUPFAM" id="SSF55681">
    <property type="entry name" value="Class II aaRS and biotin synthetases"/>
    <property type="match status" value="1"/>
</dbReference>
<gene>
    <name evidence="10" type="primary">hisZ</name>
    <name evidence="13" type="ORF">SAMN04490247_2510</name>
</gene>
<evidence type="ECO:0000256" key="8">
    <source>
        <dbReference type="ARBA" id="ARBA00023102"/>
    </source>
</evidence>
<dbReference type="PIRSF" id="PIRSF001549">
    <property type="entry name" value="His-tRNA_synth"/>
    <property type="match status" value="1"/>
</dbReference>
<feature type="binding site" evidence="11">
    <location>
        <position position="125"/>
    </location>
    <ligand>
        <name>L-histidine</name>
        <dbReference type="ChEBI" id="CHEBI:57595"/>
    </ligand>
</feature>
<dbReference type="GO" id="GO:0004821">
    <property type="term" value="F:histidine-tRNA ligase activity"/>
    <property type="evidence" value="ECO:0007669"/>
    <property type="project" value="InterPro"/>
</dbReference>
<evidence type="ECO:0000259" key="12">
    <source>
        <dbReference type="PROSITE" id="PS50862"/>
    </source>
</evidence>
<proteinExistence type="inferred from homology"/>
<dbReference type="NCBIfam" id="NF008941">
    <property type="entry name" value="PRK12292.2-4"/>
    <property type="match status" value="1"/>
</dbReference>
<feature type="binding site" evidence="11">
    <location>
        <position position="111"/>
    </location>
    <ligand>
        <name>L-histidine</name>
        <dbReference type="ChEBI" id="CHEBI:57595"/>
    </ligand>
</feature>
<dbReference type="CDD" id="cd00773">
    <property type="entry name" value="HisRS-like_core"/>
    <property type="match status" value="1"/>
</dbReference>